<dbReference type="EMBL" id="CM042023">
    <property type="protein sequence ID" value="KAI3812796.1"/>
    <property type="molecule type" value="Genomic_DNA"/>
</dbReference>
<keyword evidence="2" id="KW-1185">Reference proteome</keyword>
<name>A0ACB9IY57_9ASTR</name>
<sequence length="229" mass="26557">MIVGTEPLKCVPLTNAALVTMEKSIIAFTIVTYLLFSVSTARIALESATVSDSDVVIPTNKPESELDETTANDRLPESEKTQPFDVSTIDPTPRLIFSRLHPIQRRSFDRATRIPLRFVKRHPCRKFKKAFMIPTTRSYGNNMISSDKTVTVDLETIGDPIPTKWLEFKHKYGHRHRHYHHDKDEKFEMKYEFDGEKLKSISGHHKEKKRELKGGFMRRVRKFLKHTFG</sequence>
<organism evidence="1 2">
    <name type="scientific">Smallanthus sonchifolius</name>
    <dbReference type="NCBI Taxonomy" id="185202"/>
    <lineage>
        <taxon>Eukaryota</taxon>
        <taxon>Viridiplantae</taxon>
        <taxon>Streptophyta</taxon>
        <taxon>Embryophyta</taxon>
        <taxon>Tracheophyta</taxon>
        <taxon>Spermatophyta</taxon>
        <taxon>Magnoliopsida</taxon>
        <taxon>eudicotyledons</taxon>
        <taxon>Gunneridae</taxon>
        <taxon>Pentapetalae</taxon>
        <taxon>asterids</taxon>
        <taxon>campanulids</taxon>
        <taxon>Asterales</taxon>
        <taxon>Asteraceae</taxon>
        <taxon>Asteroideae</taxon>
        <taxon>Heliantheae alliance</taxon>
        <taxon>Millerieae</taxon>
        <taxon>Smallanthus</taxon>
    </lineage>
</organism>
<reference evidence="1 2" key="2">
    <citation type="journal article" date="2022" name="Mol. Ecol. Resour.">
        <title>The genomes of chicory, endive, great burdock and yacon provide insights into Asteraceae paleo-polyploidization history and plant inulin production.</title>
        <authorList>
            <person name="Fan W."/>
            <person name="Wang S."/>
            <person name="Wang H."/>
            <person name="Wang A."/>
            <person name="Jiang F."/>
            <person name="Liu H."/>
            <person name="Zhao H."/>
            <person name="Xu D."/>
            <person name="Zhang Y."/>
        </authorList>
    </citation>
    <scope>NUCLEOTIDE SEQUENCE [LARGE SCALE GENOMIC DNA]</scope>
    <source>
        <strain evidence="2">cv. Yunnan</strain>
        <tissue evidence="1">Leaves</tissue>
    </source>
</reference>
<dbReference type="Proteomes" id="UP001056120">
    <property type="component" value="Linkage Group LG06"/>
</dbReference>
<accession>A0ACB9IY57</accession>
<protein>
    <submittedName>
        <fullName evidence="1">Uncharacterized protein</fullName>
    </submittedName>
</protein>
<evidence type="ECO:0000313" key="2">
    <source>
        <dbReference type="Proteomes" id="UP001056120"/>
    </source>
</evidence>
<gene>
    <name evidence="1" type="ORF">L1987_17508</name>
</gene>
<reference evidence="2" key="1">
    <citation type="journal article" date="2022" name="Mol. Ecol. Resour.">
        <title>The genomes of chicory, endive, great burdock and yacon provide insights into Asteraceae palaeo-polyploidization history and plant inulin production.</title>
        <authorList>
            <person name="Fan W."/>
            <person name="Wang S."/>
            <person name="Wang H."/>
            <person name="Wang A."/>
            <person name="Jiang F."/>
            <person name="Liu H."/>
            <person name="Zhao H."/>
            <person name="Xu D."/>
            <person name="Zhang Y."/>
        </authorList>
    </citation>
    <scope>NUCLEOTIDE SEQUENCE [LARGE SCALE GENOMIC DNA]</scope>
    <source>
        <strain evidence="2">cv. Yunnan</strain>
    </source>
</reference>
<proteinExistence type="predicted"/>
<evidence type="ECO:0000313" key="1">
    <source>
        <dbReference type="EMBL" id="KAI3812796.1"/>
    </source>
</evidence>
<comment type="caution">
    <text evidence="1">The sequence shown here is derived from an EMBL/GenBank/DDBJ whole genome shotgun (WGS) entry which is preliminary data.</text>
</comment>